<evidence type="ECO:0000313" key="6">
    <source>
        <dbReference type="Proteomes" id="UP000604341"/>
    </source>
</evidence>
<dbReference type="PANTHER" id="PTHR43464:SF19">
    <property type="entry name" value="UBIQUINONE BIOSYNTHESIS O-METHYLTRANSFERASE, MITOCHONDRIAL"/>
    <property type="match status" value="1"/>
</dbReference>
<evidence type="ECO:0000256" key="1">
    <source>
        <dbReference type="ARBA" id="ARBA00022603"/>
    </source>
</evidence>
<dbReference type="InterPro" id="IPR029063">
    <property type="entry name" value="SAM-dependent_MTases_sf"/>
</dbReference>
<protein>
    <recommendedName>
        <fullName evidence="4">Methyltransferase domain-containing protein</fullName>
    </recommendedName>
</protein>
<dbReference type="Pfam" id="PF13649">
    <property type="entry name" value="Methyltransf_25"/>
    <property type="match status" value="1"/>
</dbReference>
<sequence length="232" mass="26008">MAVDFSRREVSARERMDEPDCDLSTLRRTYARFELLNALVSGWRRVYRTAVRPALIPGRTMTLLDIGCGGGDVARHLAAWARRDGLRLQVTAIDADARAITYAAAQPTSADVTFRAALSGDLVREGQRFDFVTSNHLLHHLTGEEFTALLRDCEQLCRGRVLHSDLTRSALAYRLFTPLSLAFPGTFIREDGPLSIRRSFTRAELAALAPPGWQVQPLFPFRHLLTYQSVHA</sequence>
<proteinExistence type="predicted"/>
<dbReference type="SUPFAM" id="SSF53335">
    <property type="entry name" value="S-adenosyl-L-methionine-dependent methyltransferases"/>
    <property type="match status" value="1"/>
</dbReference>
<reference evidence="6" key="1">
    <citation type="journal article" date="2019" name="Int. J. Syst. Evol. Microbiol.">
        <title>The Global Catalogue of Microorganisms (GCM) 10K type strain sequencing project: providing services to taxonomists for standard genome sequencing and annotation.</title>
        <authorList>
            <consortium name="The Broad Institute Genomics Platform"/>
            <consortium name="The Broad Institute Genome Sequencing Center for Infectious Disease"/>
            <person name="Wu L."/>
            <person name="Ma J."/>
        </authorList>
    </citation>
    <scope>NUCLEOTIDE SEQUENCE [LARGE SCALE GENOMIC DNA]</scope>
    <source>
        <strain evidence="6">JCM 19173</strain>
    </source>
</reference>
<keyword evidence="2" id="KW-0808">Transferase</keyword>
<comment type="caution">
    <text evidence="5">The sequence shown here is derived from an EMBL/GenBank/DDBJ whole genome shotgun (WGS) entry which is preliminary data.</text>
</comment>
<name>A0ABQ2FRM0_9DEIO</name>
<keyword evidence="3" id="KW-0949">S-adenosyl-L-methionine</keyword>
<evidence type="ECO:0000256" key="3">
    <source>
        <dbReference type="ARBA" id="ARBA00022691"/>
    </source>
</evidence>
<dbReference type="NCBIfam" id="NF004851">
    <property type="entry name" value="PRK06202.1"/>
    <property type="match status" value="1"/>
</dbReference>
<keyword evidence="1" id="KW-0489">Methyltransferase</keyword>
<evidence type="ECO:0000256" key="2">
    <source>
        <dbReference type="ARBA" id="ARBA00022679"/>
    </source>
</evidence>
<dbReference type="EMBL" id="BMPE01000037">
    <property type="protein sequence ID" value="GGL20182.1"/>
    <property type="molecule type" value="Genomic_DNA"/>
</dbReference>
<dbReference type="PANTHER" id="PTHR43464">
    <property type="entry name" value="METHYLTRANSFERASE"/>
    <property type="match status" value="1"/>
</dbReference>
<evidence type="ECO:0000313" key="5">
    <source>
        <dbReference type="EMBL" id="GGL20182.1"/>
    </source>
</evidence>
<gene>
    <name evidence="5" type="ORF">GCM10010844_43840</name>
</gene>
<dbReference type="Gene3D" id="3.40.50.150">
    <property type="entry name" value="Vaccinia Virus protein VP39"/>
    <property type="match status" value="1"/>
</dbReference>
<dbReference type="CDD" id="cd02440">
    <property type="entry name" value="AdoMet_MTases"/>
    <property type="match status" value="1"/>
</dbReference>
<accession>A0ABQ2FRM0</accession>
<dbReference type="Proteomes" id="UP000604341">
    <property type="component" value="Unassembled WGS sequence"/>
</dbReference>
<dbReference type="InterPro" id="IPR041698">
    <property type="entry name" value="Methyltransf_25"/>
</dbReference>
<feature type="domain" description="Methyltransferase" evidence="4">
    <location>
        <begin position="64"/>
        <end position="158"/>
    </location>
</feature>
<evidence type="ECO:0000259" key="4">
    <source>
        <dbReference type="Pfam" id="PF13649"/>
    </source>
</evidence>
<organism evidence="5 6">
    <name type="scientific">Deinococcus radiotolerans</name>
    <dbReference type="NCBI Taxonomy" id="1309407"/>
    <lineage>
        <taxon>Bacteria</taxon>
        <taxon>Thermotogati</taxon>
        <taxon>Deinococcota</taxon>
        <taxon>Deinococci</taxon>
        <taxon>Deinococcales</taxon>
        <taxon>Deinococcaceae</taxon>
        <taxon>Deinococcus</taxon>
    </lineage>
</organism>
<keyword evidence="6" id="KW-1185">Reference proteome</keyword>